<comment type="cofactor">
    <cofactor evidence="7">
        <name>heme</name>
        <dbReference type="ChEBI" id="CHEBI:30413"/>
    </cofactor>
</comment>
<evidence type="ECO:0000256" key="2">
    <source>
        <dbReference type="ARBA" id="ARBA00022617"/>
    </source>
</evidence>
<reference evidence="10" key="1">
    <citation type="journal article" date="2021" name="Curr. Microbiol.">
        <title>Complete genome of nocamycin-producing strain Saccharothrix syringae NRRL B-16468 reveals the biosynthetic potential for secondary metabolites.</title>
        <authorList>
            <person name="Mo X."/>
            <person name="Yang S."/>
        </authorList>
    </citation>
    <scope>NUCLEOTIDE SEQUENCE [LARGE SCALE GENOMIC DNA]</scope>
    <source>
        <strain evidence="10">ATCC 51364 / DSM 43886 / JCM 6844 / KCTC 9398 / NBRC 14523 / NRRL B-16468 / INA 2240</strain>
    </source>
</reference>
<comment type="similarity">
    <text evidence="1 8">Belongs to the cytochrome P450 family.</text>
</comment>
<evidence type="ECO:0000256" key="4">
    <source>
        <dbReference type="ARBA" id="ARBA00023002"/>
    </source>
</evidence>
<keyword evidence="6 8" id="KW-0503">Monooxygenase</keyword>
<sequence>MLGHAWPVLRDPVDFLASLQGQGDLVRVTVGPFDVVVVCDPDLAHQVLLDDRAFDKGGPFIERARDVVGDNVSTCPHSDHRRRRRLVQPAFHPDRLPAYGRVMSFQIAERVNSWHDGQVLDVPAEMAMIATNVLTSTMFSDTLPPARLRRARRDADTVAGAVLPRMFLPRALTRLPLPVNVRSARARDRLRRSTLAAVRARRAEGGDRGDLLSALLAGYDTESADDRRTSSDTELVDEMLVFHLAGSETTAVVLSWALHLVAGDREVERRLHAEVDANLNGRTATYEDLRALEFTGRVVTETMRLRPPIWLLNRELTTDARLGGHHLPAGTVVACSPYVVHHRADLYRDPERFDPDRWDPAARPVPPRTAFLPFGHGARKCVGDRFGVVEATLALASIATRWRLAHLPGEEEVRPAASVVLRPRRLHMRVTRRAR</sequence>
<evidence type="ECO:0000256" key="7">
    <source>
        <dbReference type="PIRSR" id="PIRSR602401-1"/>
    </source>
</evidence>
<dbReference type="GO" id="GO:0004497">
    <property type="term" value="F:monooxygenase activity"/>
    <property type="evidence" value="ECO:0007669"/>
    <property type="project" value="UniProtKB-KW"/>
</dbReference>
<dbReference type="GO" id="GO:0005506">
    <property type="term" value="F:iron ion binding"/>
    <property type="evidence" value="ECO:0007669"/>
    <property type="project" value="InterPro"/>
</dbReference>
<keyword evidence="3 7" id="KW-0479">Metal-binding</keyword>
<keyword evidence="4 8" id="KW-0560">Oxidoreductase</keyword>
<organism evidence="9 10">
    <name type="scientific">Saccharothrix syringae</name>
    <name type="common">Nocardiopsis syringae</name>
    <dbReference type="NCBI Taxonomy" id="103733"/>
    <lineage>
        <taxon>Bacteria</taxon>
        <taxon>Bacillati</taxon>
        <taxon>Actinomycetota</taxon>
        <taxon>Actinomycetes</taxon>
        <taxon>Pseudonocardiales</taxon>
        <taxon>Pseudonocardiaceae</taxon>
        <taxon>Saccharothrix</taxon>
    </lineage>
</organism>
<dbReference type="InterPro" id="IPR017972">
    <property type="entry name" value="Cyt_P450_CS"/>
</dbReference>
<dbReference type="InterPro" id="IPR050196">
    <property type="entry name" value="Cytochrome_P450_Monoox"/>
</dbReference>
<keyword evidence="10" id="KW-1185">Reference proteome</keyword>
<dbReference type="PANTHER" id="PTHR24291:SF50">
    <property type="entry name" value="BIFUNCTIONAL ALBAFLAVENONE MONOOXYGENASE_TERPENE SYNTHASE"/>
    <property type="match status" value="1"/>
</dbReference>
<evidence type="ECO:0000256" key="3">
    <source>
        <dbReference type="ARBA" id="ARBA00022723"/>
    </source>
</evidence>
<evidence type="ECO:0000313" key="9">
    <source>
        <dbReference type="EMBL" id="QFZ24435.1"/>
    </source>
</evidence>
<dbReference type="PRINTS" id="PR00385">
    <property type="entry name" value="P450"/>
</dbReference>
<dbReference type="KEGG" id="ssyi:EKG83_23050"/>
<proteinExistence type="inferred from homology"/>
<dbReference type="PROSITE" id="PS00086">
    <property type="entry name" value="CYTOCHROME_P450"/>
    <property type="match status" value="1"/>
</dbReference>
<feature type="binding site" description="axial binding residue" evidence="7">
    <location>
        <position position="381"/>
    </location>
    <ligand>
        <name>heme</name>
        <dbReference type="ChEBI" id="CHEBI:30413"/>
    </ligand>
    <ligandPart>
        <name>Fe</name>
        <dbReference type="ChEBI" id="CHEBI:18248"/>
    </ligandPart>
</feature>
<dbReference type="GO" id="GO:0020037">
    <property type="term" value="F:heme binding"/>
    <property type="evidence" value="ECO:0007669"/>
    <property type="project" value="InterPro"/>
</dbReference>
<evidence type="ECO:0000256" key="1">
    <source>
        <dbReference type="ARBA" id="ARBA00010617"/>
    </source>
</evidence>
<dbReference type="SUPFAM" id="SSF48264">
    <property type="entry name" value="Cytochrome P450"/>
    <property type="match status" value="1"/>
</dbReference>
<name>A0A5Q0HEP1_SACSY</name>
<dbReference type="Pfam" id="PF00067">
    <property type="entry name" value="p450"/>
    <property type="match status" value="1"/>
</dbReference>
<dbReference type="AlphaFoldDB" id="A0A5Q0HEP1"/>
<dbReference type="InterPro" id="IPR001128">
    <property type="entry name" value="Cyt_P450"/>
</dbReference>
<evidence type="ECO:0000313" key="10">
    <source>
        <dbReference type="Proteomes" id="UP000325787"/>
    </source>
</evidence>
<dbReference type="GO" id="GO:0016705">
    <property type="term" value="F:oxidoreductase activity, acting on paired donors, with incorporation or reduction of molecular oxygen"/>
    <property type="evidence" value="ECO:0007669"/>
    <property type="project" value="InterPro"/>
</dbReference>
<dbReference type="OrthoDB" id="5290182at2"/>
<dbReference type="Gene3D" id="1.10.630.10">
    <property type="entry name" value="Cytochrome P450"/>
    <property type="match status" value="1"/>
</dbReference>
<evidence type="ECO:0000256" key="8">
    <source>
        <dbReference type="RuleBase" id="RU000461"/>
    </source>
</evidence>
<evidence type="ECO:0000256" key="5">
    <source>
        <dbReference type="ARBA" id="ARBA00023004"/>
    </source>
</evidence>
<protein>
    <submittedName>
        <fullName evidence="9">Cytochrome P450</fullName>
    </submittedName>
</protein>
<accession>A0A5Q0HEP1</accession>
<dbReference type="PANTHER" id="PTHR24291">
    <property type="entry name" value="CYTOCHROME P450 FAMILY 4"/>
    <property type="match status" value="1"/>
</dbReference>
<dbReference type="InterPro" id="IPR002401">
    <property type="entry name" value="Cyt_P450_E_grp-I"/>
</dbReference>
<gene>
    <name evidence="9" type="ORF">EKG83_23050</name>
</gene>
<dbReference type="Proteomes" id="UP000325787">
    <property type="component" value="Chromosome"/>
</dbReference>
<dbReference type="EMBL" id="CP034550">
    <property type="protein sequence ID" value="QFZ24435.1"/>
    <property type="molecule type" value="Genomic_DNA"/>
</dbReference>
<keyword evidence="5 7" id="KW-0408">Iron</keyword>
<dbReference type="PRINTS" id="PR00463">
    <property type="entry name" value="EP450I"/>
</dbReference>
<dbReference type="InterPro" id="IPR036396">
    <property type="entry name" value="Cyt_P450_sf"/>
</dbReference>
<evidence type="ECO:0000256" key="6">
    <source>
        <dbReference type="ARBA" id="ARBA00023033"/>
    </source>
</evidence>
<keyword evidence="2 7" id="KW-0349">Heme</keyword>